<organism evidence="2 3">
    <name type="scientific">Bipolaris oryzae ATCC 44560</name>
    <dbReference type="NCBI Taxonomy" id="930090"/>
    <lineage>
        <taxon>Eukaryota</taxon>
        <taxon>Fungi</taxon>
        <taxon>Dikarya</taxon>
        <taxon>Ascomycota</taxon>
        <taxon>Pezizomycotina</taxon>
        <taxon>Dothideomycetes</taxon>
        <taxon>Pleosporomycetidae</taxon>
        <taxon>Pleosporales</taxon>
        <taxon>Pleosporineae</taxon>
        <taxon>Pleosporaceae</taxon>
        <taxon>Bipolaris</taxon>
    </lineage>
</organism>
<dbReference type="OrthoDB" id="3687865at2759"/>
<dbReference type="InterPro" id="IPR011009">
    <property type="entry name" value="Kinase-like_dom_sf"/>
</dbReference>
<keyword evidence="3" id="KW-1185">Reference proteome</keyword>
<accession>W6YLG3</accession>
<evidence type="ECO:0000313" key="3">
    <source>
        <dbReference type="Proteomes" id="UP000054032"/>
    </source>
</evidence>
<dbReference type="GeneID" id="19124080"/>
<evidence type="ECO:0000313" key="2">
    <source>
        <dbReference type="EMBL" id="EUC40052.1"/>
    </source>
</evidence>
<feature type="compositionally biased region" description="Polar residues" evidence="1">
    <location>
        <begin position="10"/>
        <end position="23"/>
    </location>
</feature>
<dbReference type="AlphaFoldDB" id="W6YLG3"/>
<dbReference type="Proteomes" id="UP000054032">
    <property type="component" value="Unassembled WGS sequence"/>
</dbReference>
<dbReference type="HOGENOM" id="CLU_915290_0_0_1"/>
<proteinExistence type="predicted"/>
<dbReference type="EMBL" id="KI964204">
    <property type="protein sequence ID" value="EUC40052.1"/>
    <property type="molecule type" value="Genomic_DNA"/>
</dbReference>
<sequence length="306" mass="33188">MDSRRLTIFPSATNGAENANSINRKGGSAEPRAPKRRLHIEDGLIERKLPKPTLTLRAKRKIFAPLHKDPGRHYQCIHIVDPEGERPYCLAQEIASDATENGYRVVMIRRSPDKSVYGLEDPNPNLLNIVSVFSFQGSLFTVFDRPGLALSEIAVSHSPPLGLAQVRTISVEALSGICAVYTAGLCLPSISVEDITISESNGRVKVALDRASLQETIAGDKAVAFGKMLESLVSVVPGSSALQQSQDLHAFIHNAAETSYQELKKDSFLKNALPAASLIPFVLNAQVIVFPVEYVTESVITDLGTS</sequence>
<evidence type="ECO:0000256" key="1">
    <source>
        <dbReference type="SAM" id="MobiDB-lite"/>
    </source>
</evidence>
<dbReference type="KEGG" id="bor:COCMIDRAFT_41560"/>
<gene>
    <name evidence="2" type="ORF">COCMIDRAFT_41560</name>
</gene>
<dbReference type="SUPFAM" id="SSF56112">
    <property type="entry name" value="Protein kinase-like (PK-like)"/>
    <property type="match status" value="1"/>
</dbReference>
<protein>
    <submittedName>
        <fullName evidence="2">Uncharacterized protein</fullName>
    </submittedName>
</protein>
<reference evidence="2 3" key="1">
    <citation type="journal article" date="2013" name="PLoS Genet.">
        <title>Comparative genome structure, secondary metabolite, and effector coding capacity across Cochliobolus pathogens.</title>
        <authorList>
            <person name="Condon B.J."/>
            <person name="Leng Y."/>
            <person name="Wu D."/>
            <person name="Bushley K.E."/>
            <person name="Ohm R.A."/>
            <person name="Otillar R."/>
            <person name="Martin J."/>
            <person name="Schackwitz W."/>
            <person name="Grimwood J."/>
            <person name="MohdZainudin N."/>
            <person name="Xue C."/>
            <person name="Wang R."/>
            <person name="Manning V.A."/>
            <person name="Dhillon B."/>
            <person name="Tu Z.J."/>
            <person name="Steffenson B.J."/>
            <person name="Salamov A."/>
            <person name="Sun H."/>
            <person name="Lowry S."/>
            <person name="LaButti K."/>
            <person name="Han J."/>
            <person name="Copeland A."/>
            <person name="Lindquist E."/>
            <person name="Barry K."/>
            <person name="Schmutz J."/>
            <person name="Baker S.E."/>
            <person name="Ciuffetti L.M."/>
            <person name="Grigoriev I.V."/>
            <person name="Zhong S."/>
            <person name="Turgeon B.G."/>
        </authorList>
    </citation>
    <scope>NUCLEOTIDE SEQUENCE [LARGE SCALE GENOMIC DNA]</scope>
    <source>
        <strain evidence="2 3">ATCC 44560</strain>
    </source>
</reference>
<dbReference type="RefSeq" id="XP_007693431.1">
    <property type="nucleotide sequence ID" value="XM_007695241.1"/>
</dbReference>
<feature type="region of interest" description="Disordered" evidence="1">
    <location>
        <begin position="1"/>
        <end position="32"/>
    </location>
</feature>
<name>W6YLG3_COCMI</name>